<evidence type="ECO:0000256" key="1">
    <source>
        <dbReference type="SAM" id="MobiDB-lite"/>
    </source>
</evidence>
<dbReference type="Proteomes" id="UP000485058">
    <property type="component" value="Unassembled WGS sequence"/>
</dbReference>
<protein>
    <submittedName>
        <fullName evidence="2">Uncharacterized protein</fullName>
    </submittedName>
</protein>
<dbReference type="EMBL" id="BLLF01003702">
    <property type="protein sequence ID" value="GFH27994.1"/>
    <property type="molecule type" value="Genomic_DNA"/>
</dbReference>
<organism evidence="2 3">
    <name type="scientific">Haematococcus lacustris</name>
    <name type="common">Green alga</name>
    <name type="synonym">Haematococcus pluvialis</name>
    <dbReference type="NCBI Taxonomy" id="44745"/>
    <lineage>
        <taxon>Eukaryota</taxon>
        <taxon>Viridiplantae</taxon>
        <taxon>Chlorophyta</taxon>
        <taxon>core chlorophytes</taxon>
        <taxon>Chlorophyceae</taxon>
        <taxon>CS clade</taxon>
        <taxon>Chlamydomonadales</taxon>
        <taxon>Haematococcaceae</taxon>
        <taxon>Haematococcus</taxon>
    </lineage>
</organism>
<comment type="caution">
    <text evidence="2">The sequence shown here is derived from an EMBL/GenBank/DDBJ whole genome shotgun (WGS) entry which is preliminary data.</text>
</comment>
<keyword evidence="3" id="KW-1185">Reference proteome</keyword>
<feature type="compositionally biased region" description="Basic and acidic residues" evidence="1">
    <location>
        <begin position="21"/>
        <end position="34"/>
    </location>
</feature>
<dbReference type="AlphaFoldDB" id="A0A6A0A6J3"/>
<evidence type="ECO:0000313" key="3">
    <source>
        <dbReference type="Proteomes" id="UP000485058"/>
    </source>
</evidence>
<reference evidence="2 3" key="1">
    <citation type="submission" date="2020-02" db="EMBL/GenBank/DDBJ databases">
        <title>Draft genome sequence of Haematococcus lacustris strain NIES-144.</title>
        <authorList>
            <person name="Morimoto D."/>
            <person name="Nakagawa S."/>
            <person name="Yoshida T."/>
            <person name="Sawayama S."/>
        </authorList>
    </citation>
    <scope>NUCLEOTIDE SEQUENCE [LARGE SCALE GENOMIC DNA]</scope>
    <source>
        <strain evidence="2 3">NIES-144</strain>
    </source>
</reference>
<feature type="non-terminal residue" evidence="2">
    <location>
        <position position="1"/>
    </location>
</feature>
<proteinExistence type="predicted"/>
<feature type="region of interest" description="Disordered" evidence="1">
    <location>
        <begin position="1"/>
        <end position="34"/>
    </location>
</feature>
<gene>
    <name evidence="2" type="ORF">HaLaN_26401</name>
</gene>
<sequence length="87" mass="9455">MATSQGFNKARVNYKQVARKRSQERAKRNGKAEKGKLAVKLVSGACTKKHARKVAHAHKMAAATYFEAEGRCHARVGSEVNSQGGKS</sequence>
<evidence type="ECO:0000313" key="2">
    <source>
        <dbReference type="EMBL" id="GFH27994.1"/>
    </source>
</evidence>
<accession>A0A6A0A6J3</accession>
<name>A0A6A0A6J3_HAELA</name>